<feature type="region of interest" description="Disordered" evidence="1">
    <location>
        <begin position="164"/>
        <end position="252"/>
    </location>
</feature>
<feature type="region of interest" description="Disordered" evidence="1">
    <location>
        <begin position="530"/>
        <end position="558"/>
    </location>
</feature>
<reference evidence="2 3" key="1">
    <citation type="submission" date="2024-03" db="EMBL/GenBank/DDBJ databases">
        <title>Complete genome sequence of the green alga Chloropicon roscoffensis RCC1871.</title>
        <authorList>
            <person name="Lemieux C."/>
            <person name="Pombert J.-F."/>
            <person name="Otis C."/>
            <person name="Turmel M."/>
        </authorList>
    </citation>
    <scope>NUCLEOTIDE SEQUENCE [LARGE SCALE GENOMIC DNA]</scope>
    <source>
        <strain evidence="2 3">RCC1871</strain>
    </source>
</reference>
<feature type="region of interest" description="Disordered" evidence="1">
    <location>
        <begin position="585"/>
        <end position="654"/>
    </location>
</feature>
<feature type="compositionally biased region" description="Polar residues" evidence="1">
    <location>
        <begin position="850"/>
        <end position="862"/>
    </location>
</feature>
<keyword evidence="3" id="KW-1185">Reference proteome</keyword>
<evidence type="ECO:0000313" key="3">
    <source>
        <dbReference type="Proteomes" id="UP001472866"/>
    </source>
</evidence>
<feature type="region of interest" description="Disordered" evidence="1">
    <location>
        <begin position="447"/>
        <end position="469"/>
    </location>
</feature>
<feature type="region of interest" description="Disordered" evidence="1">
    <location>
        <begin position="828"/>
        <end position="909"/>
    </location>
</feature>
<dbReference type="Proteomes" id="UP001472866">
    <property type="component" value="Chromosome 03"/>
</dbReference>
<feature type="region of interest" description="Disordered" evidence="1">
    <location>
        <begin position="751"/>
        <end position="791"/>
    </location>
</feature>
<feature type="region of interest" description="Disordered" evidence="1">
    <location>
        <begin position="273"/>
        <end position="321"/>
    </location>
</feature>
<feature type="compositionally biased region" description="Basic and acidic residues" evidence="1">
    <location>
        <begin position="286"/>
        <end position="300"/>
    </location>
</feature>
<sequence length="936" mass="100118">MSSLGWTEKQRKLKQHARETAARRRKWEKIAADQEAEEEYKLKLALEQRKRELDSKNRYLRQPLAKPPPAKRSFLVKGSKRGMRAVETRDDALTNQGRWNQGGHANGKRESLKRFIKEKRAALMGQQTGSAAEDGGEVCVAAPRPQWRNMKEEAGVELENILNRYSAKPAISRRAQEVQPVLRRDAQSEARDRGPQSKPPMAPRRRVAEGEDSAPAPLNPAGVDEDENEDAGQGGLGPASLRRGCVSTARHRPVPRMVFSADSLDGSAVELVMPGESQPELPGVSGERDGSRGGLGKEQESPSDAAGVHPGVAEVETGARDAQQVDLLVELDPLRDSLDLCNEEGCACVPEDDKENEEVEDVPKLSGSVLELKYFGDVASEQGGSPASTGNVVSEAKKEKEMDKPLAWWCDAQDVESRKAKFDDEIEKTSSGFSWCEGGLLNTTNKNKLPKKDLGQNRYGATDTSGRGLMKDLKASPPLLKPVQADSHGMICMRQTATVLAADQALFSPRKAGATGFASPLDQSLGLAVKSKAKRSPGPPPAPKQRKAGGSNQNRKSEKVIGQGVEGPLMFKGSYAQTVQDKVHSLEMGSKGSKTGSDKRAGMKNKMAPRAAAAEPLHQLSPARRPEHAAPRSQCKLEFSSGGHSPVQSKPRQYKHITPADLEAFTKPSVVRFADRVRDKEGMVTTLSMEESRLRKSLARLDREYLELAPNPDKGIPLGPAAGQGSLHDTAGLTEDSLMASLQRLDLLLKRPPASSSTVEGQPTAGGPGRPKLFPPKGGPGTAALTTPLGFKRTDVALNRDSGRGHTVAAQPPQAKPGFVYRNLTKAASGLPGTQGSGGAGGPSDRRNNVGLTNGKAGQQSCDPGRVDVGMTGPRPPNKVARGGSGAQDGAGGLQACQKNHQQSSARSRKNQAVRMHLGDSGGKIVLSQAAKALLL</sequence>
<protein>
    <submittedName>
        <fullName evidence="2">Uncharacterized protein</fullName>
    </submittedName>
</protein>
<proteinExistence type="predicted"/>
<feature type="compositionally biased region" description="Polar residues" evidence="1">
    <location>
        <begin position="642"/>
        <end position="651"/>
    </location>
</feature>
<gene>
    <name evidence="2" type="ORF">HKI87_03g20240</name>
</gene>
<feature type="region of interest" description="Disordered" evidence="1">
    <location>
        <begin position="52"/>
        <end position="73"/>
    </location>
</feature>
<name>A0AAX4P273_9CHLO</name>
<dbReference type="EMBL" id="CP151503">
    <property type="protein sequence ID" value="WZN60490.1"/>
    <property type="molecule type" value="Genomic_DNA"/>
</dbReference>
<organism evidence="2 3">
    <name type="scientific">Chloropicon roscoffensis</name>
    <dbReference type="NCBI Taxonomy" id="1461544"/>
    <lineage>
        <taxon>Eukaryota</taxon>
        <taxon>Viridiplantae</taxon>
        <taxon>Chlorophyta</taxon>
        <taxon>Chloropicophyceae</taxon>
        <taxon>Chloropicales</taxon>
        <taxon>Chloropicaceae</taxon>
        <taxon>Chloropicon</taxon>
    </lineage>
</organism>
<feature type="compositionally biased region" description="Basic and acidic residues" evidence="1">
    <location>
        <begin position="182"/>
        <end position="195"/>
    </location>
</feature>
<dbReference type="AlphaFoldDB" id="A0AAX4P273"/>
<evidence type="ECO:0000256" key="1">
    <source>
        <dbReference type="SAM" id="MobiDB-lite"/>
    </source>
</evidence>
<feature type="compositionally biased region" description="Gly residues" evidence="1">
    <location>
        <begin position="883"/>
        <end position="893"/>
    </location>
</feature>
<feature type="compositionally biased region" description="Gly residues" evidence="1">
    <location>
        <begin position="833"/>
        <end position="842"/>
    </location>
</feature>
<accession>A0AAX4P273</accession>
<evidence type="ECO:0000313" key="2">
    <source>
        <dbReference type="EMBL" id="WZN60490.1"/>
    </source>
</evidence>